<evidence type="ECO:0000313" key="2">
    <source>
        <dbReference type="EMBL" id="ROT47189.1"/>
    </source>
</evidence>
<reference evidence="2 3" key="1">
    <citation type="submission" date="2018-09" db="EMBL/GenBank/DDBJ databases">
        <title>Comparative Genomics of Wolbachia-Cardinium Dual Endosymbiosis in a Plant-Parasitic Nematode.</title>
        <authorList>
            <person name="Brown A.M.V."/>
            <person name="Wasala S.K."/>
            <person name="Howe D.K."/>
            <person name="Peetz A.B."/>
            <person name="Zasada I.A."/>
            <person name="Denver D.R."/>
        </authorList>
    </citation>
    <scope>NUCLEOTIDE SEQUENCE [LARGE SCALE GENOMIC DNA]</scope>
    <source>
        <strain evidence="2 3">Pp_1</strain>
    </source>
</reference>
<evidence type="ECO:0000313" key="3">
    <source>
        <dbReference type="Proteomes" id="UP000270927"/>
    </source>
</evidence>
<proteinExistence type="predicted"/>
<dbReference type="Proteomes" id="UP000270927">
    <property type="component" value="Unassembled WGS sequence"/>
</dbReference>
<feature type="region of interest" description="Disordered" evidence="1">
    <location>
        <begin position="50"/>
        <end position="77"/>
    </location>
</feature>
<feature type="compositionally biased region" description="Basic and acidic residues" evidence="1">
    <location>
        <begin position="66"/>
        <end position="77"/>
    </location>
</feature>
<keyword evidence="3" id="KW-1185">Reference proteome</keyword>
<dbReference type="AlphaFoldDB" id="A0A3N2QC03"/>
<accession>A0A3N2QC03</accession>
<dbReference type="RefSeq" id="WP_123663088.1">
    <property type="nucleotide sequence ID" value="NZ_RARA01000025.1"/>
</dbReference>
<evidence type="ECO:0000256" key="1">
    <source>
        <dbReference type="SAM" id="MobiDB-lite"/>
    </source>
</evidence>
<feature type="compositionally biased region" description="Low complexity" evidence="1">
    <location>
        <begin position="54"/>
        <end position="65"/>
    </location>
</feature>
<comment type="caution">
    <text evidence="2">The sequence shown here is derived from an EMBL/GenBank/DDBJ whole genome shotgun (WGS) entry which is preliminary data.</text>
</comment>
<sequence>MKYKFTTFGKGKLWIICVLPIVIGSQCKHKSPRVEPDAFDDQTDLEEPLAPVLSTSKNQKNNKSSGSKEEIEKKPLSAEEQAKALQKKLEELKQLEEFQALIPFPDILEQLEKVIIQSKVLSGSDLQIKIKIKRMFMAAGINTSPPITEKEYVKNILRFFLGWFKNIDPITLCDQLADVAKQAAYHRLVEIFADFKKYLIQIKAEEENKQQVVH</sequence>
<name>A0A3N2QC03_9BACT</name>
<protein>
    <submittedName>
        <fullName evidence="2">Uncharacterized protein</fullName>
    </submittedName>
</protein>
<gene>
    <name evidence="2" type="ORF">EDM02_03440</name>
</gene>
<dbReference type="EMBL" id="RARA01000025">
    <property type="protein sequence ID" value="ROT47189.1"/>
    <property type="molecule type" value="Genomic_DNA"/>
</dbReference>
<organism evidence="2 3">
    <name type="scientific">Candidatus Cardinium hertigii</name>
    <dbReference type="NCBI Taxonomy" id="247481"/>
    <lineage>
        <taxon>Bacteria</taxon>
        <taxon>Pseudomonadati</taxon>
        <taxon>Bacteroidota</taxon>
        <taxon>Cytophagia</taxon>
        <taxon>Cytophagales</taxon>
        <taxon>Amoebophilaceae</taxon>
        <taxon>Candidatus Cardinium</taxon>
    </lineage>
</organism>